<comment type="cofactor">
    <cofactor evidence="10">
        <name>Cu(2+)</name>
        <dbReference type="ChEBI" id="CHEBI:29036"/>
    </cofactor>
</comment>
<evidence type="ECO:0000256" key="9">
    <source>
        <dbReference type="ARBA" id="ARBA00049340"/>
    </source>
</evidence>
<protein>
    <recommendedName>
        <fullName evidence="4">Copper-containing nitrite reductase</fullName>
        <ecNumber evidence="3">1.7.2.1</ecNumber>
    </recommendedName>
</protein>
<keyword evidence="7" id="KW-0560">Oxidoreductase</keyword>
<feature type="binding site" description="type 1 copper site" evidence="10">
    <location>
        <position position="365"/>
    </location>
    <ligand>
        <name>Cu cation</name>
        <dbReference type="ChEBI" id="CHEBI:23378"/>
        <label>1</label>
    </ligand>
</feature>
<evidence type="ECO:0000256" key="8">
    <source>
        <dbReference type="ARBA" id="ARBA00023008"/>
    </source>
</evidence>
<dbReference type="AlphaFoldDB" id="A0A7K4MZF4"/>
<dbReference type="EC" id="1.7.2.1" evidence="3"/>
<evidence type="ECO:0000256" key="10">
    <source>
        <dbReference type="PIRSR" id="PIRSR601287-1"/>
    </source>
</evidence>
<evidence type="ECO:0000256" key="3">
    <source>
        <dbReference type="ARBA" id="ARBA00011882"/>
    </source>
</evidence>
<dbReference type="EMBL" id="JACATA010000014">
    <property type="protein sequence ID" value="NWJ68617.1"/>
    <property type="molecule type" value="Genomic_DNA"/>
</dbReference>
<feature type="binding site" description="type 1 copper site" evidence="10">
    <location>
        <position position="182"/>
    </location>
    <ligand>
        <name>Cu cation</name>
        <dbReference type="ChEBI" id="CHEBI:23378"/>
        <label>1</label>
    </ligand>
</feature>
<keyword evidence="6" id="KW-0677">Repeat</keyword>
<feature type="binding site" description="type 1 copper site" evidence="10">
    <location>
        <position position="165"/>
    </location>
    <ligand>
        <name>Cu cation</name>
        <dbReference type="ChEBI" id="CHEBI:23378"/>
        <label>1</label>
    </ligand>
</feature>
<feature type="domain" description="Plastocyanin-like" evidence="11">
    <location>
        <begin position="91"/>
        <end position="190"/>
    </location>
</feature>
<evidence type="ECO:0000256" key="2">
    <source>
        <dbReference type="ARBA" id="ARBA00011233"/>
    </source>
</evidence>
<dbReference type="SUPFAM" id="SSF49503">
    <property type="entry name" value="Cupredoxins"/>
    <property type="match status" value="2"/>
</dbReference>
<dbReference type="Pfam" id="PF07732">
    <property type="entry name" value="Cu-oxidase_3"/>
    <property type="match status" value="1"/>
</dbReference>
<evidence type="ECO:0000256" key="7">
    <source>
        <dbReference type="ARBA" id="ARBA00023002"/>
    </source>
</evidence>
<dbReference type="InterPro" id="IPR001287">
    <property type="entry name" value="NO2-reductase_Cu"/>
</dbReference>
<keyword evidence="13" id="KW-1185">Reference proteome</keyword>
<evidence type="ECO:0000256" key="6">
    <source>
        <dbReference type="ARBA" id="ARBA00022737"/>
    </source>
</evidence>
<comment type="caution">
    <text evidence="12">The sequence shown here is derived from an EMBL/GenBank/DDBJ whole genome shotgun (WGS) entry which is preliminary data.</text>
</comment>
<comment type="catalytic activity">
    <reaction evidence="9">
        <text>nitric oxide + Fe(III)-[cytochrome c] + H2O = Fe(II)-[cytochrome c] + nitrite + 2 H(+)</text>
        <dbReference type="Rhea" id="RHEA:15233"/>
        <dbReference type="Rhea" id="RHEA-COMP:10350"/>
        <dbReference type="Rhea" id="RHEA-COMP:14399"/>
        <dbReference type="ChEBI" id="CHEBI:15377"/>
        <dbReference type="ChEBI" id="CHEBI:15378"/>
        <dbReference type="ChEBI" id="CHEBI:16301"/>
        <dbReference type="ChEBI" id="CHEBI:16480"/>
        <dbReference type="ChEBI" id="CHEBI:29033"/>
        <dbReference type="ChEBI" id="CHEBI:29034"/>
        <dbReference type="EC" id="1.7.2.1"/>
    </reaction>
</comment>
<evidence type="ECO:0000259" key="11">
    <source>
        <dbReference type="Pfam" id="PF07732"/>
    </source>
</evidence>
<feature type="binding site" description="type 1 copper site" evidence="10">
    <location>
        <position position="177"/>
    </location>
    <ligand>
        <name>Cu cation</name>
        <dbReference type="ChEBI" id="CHEBI:23378"/>
        <label>1</label>
    </ligand>
</feature>
<feature type="binding site" description="type 1 copper site" evidence="10">
    <location>
        <position position="131"/>
    </location>
    <ligand>
        <name>Cu cation</name>
        <dbReference type="ChEBI" id="CHEBI:23378"/>
        <label>1</label>
    </ligand>
</feature>
<evidence type="ECO:0000256" key="4">
    <source>
        <dbReference type="ARBA" id="ARBA00017290"/>
    </source>
</evidence>
<sequence>MFTIAAIAVMGGALFGGTFTAQLNATASDVKSDVSALQKIQEMGGLELVMPGAFAEMGDCDSAAYEGRTVVDFPLTGVSITLPSGLAGDFNAMTFSEQIPGPTLRVTQGDVVRMTLTVPEGEATPHGNDMHASQVTAVPTFGAVQPGTSKTYCYIAEVPGVYKYHCSGVNVAAMDQHVLQGMYGIAIVDPIDGYSKLMVEKTAVNENGDVIRDRQFYSPDALEFSLQYNQLYLTDGSYDQTKMFGHQHTLTTVNGQALGYVPNEIHNLLNQSGDIFFLQPYNSMDLHQYQSQLLFTPVGVHNRIFIENHGNEPVFFHIVGEILDRVTQGNRVQSHGTETWLLGGSQNMIVDIVFDEPGLYVGVNHDYAAIYTGAVTIWAAGLPLPNINETVTAISTELYPVIDGAVAAGSYAGALGNPYDAIPPYGPQSIAHPAKNVHCICSDAVAQAQADSGAVELWVAIPAILEESARVAAEAAEAEG</sequence>
<dbReference type="Proteomes" id="UP000554454">
    <property type="component" value="Unassembled WGS sequence"/>
</dbReference>
<gene>
    <name evidence="12" type="ORF">HX834_04640</name>
</gene>
<evidence type="ECO:0000256" key="1">
    <source>
        <dbReference type="ARBA" id="ARBA00001960"/>
    </source>
</evidence>
<dbReference type="Gene3D" id="2.60.40.420">
    <property type="entry name" value="Cupredoxins - blue copper proteins"/>
    <property type="match status" value="2"/>
</dbReference>
<comment type="subunit">
    <text evidence="2">Homotrimer.</text>
</comment>
<dbReference type="InterPro" id="IPR011707">
    <property type="entry name" value="Cu-oxidase-like_N"/>
</dbReference>
<feature type="binding site" description="type 1 copper site" evidence="10">
    <location>
        <position position="166"/>
    </location>
    <ligand>
        <name>Cu cation</name>
        <dbReference type="ChEBI" id="CHEBI:23378"/>
        <label>1</label>
    </ligand>
</feature>
<reference evidence="12 13" key="1">
    <citation type="journal article" date="2019" name="Environ. Microbiol.">
        <title>Genomics insights into ecotype formation of ammonia-oxidizing archaea in the deep ocean.</title>
        <authorList>
            <person name="Wang Y."/>
            <person name="Huang J.M."/>
            <person name="Cui G.J."/>
            <person name="Nunoura T."/>
            <person name="Takaki Y."/>
            <person name="Li W.L."/>
            <person name="Li J."/>
            <person name="Gao Z.M."/>
            <person name="Takai K."/>
            <person name="Zhang A.Q."/>
            <person name="Stepanauskas R."/>
        </authorList>
    </citation>
    <scope>NUCLEOTIDE SEQUENCE [LARGE SCALE GENOMIC DNA]</scope>
    <source>
        <strain evidence="12 13">D17</strain>
    </source>
</reference>
<evidence type="ECO:0000313" key="12">
    <source>
        <dbReference type="EMBL" id="NWJ68617.1"/>
    </source>
</evidence>
<keyword evidence="5 10" id="KW-0479">Metal-binding</keyword>
<organism evidence="12 13">
    <name type="scientific">Marine Group I thaumarchaeote</name>
    <dbReference type="NCBI Taxonomy" id="2511932"/>
    <lineage>
        <taxon>Archaea</taxon>
        <taxon>Nitrososphaerota</taxon>
        <taxon>Marine Group I</taxon>
    </lineage>
</organism>
<evidence type="ECO:0000313" key="13">
    <source>
        <dbReference type="Proteomes" id="UP000554454"/>
    </source>
</evidence>
<feature type="binding site" description="type 1 copper site" evidence="10">
    <location>
        <position position="126"/>
    </location>
    <ligand>
        <name>Cu cation</name>
        <dbReference type="ChEBI" id="CHEBI:23378"/>
        <label>1</label>
    </ligand>
</feature>
<dbReference type="PRINTS" id="PR00695">
    <property type="entry name" value="CUNO2RDTASE"/>
</dbReference>
<proteinExistence type="predicted"/>
<dbReference type="GO" id="GO:0050421">
    <property type="term" value="F:nitrite reductase (NO-forming) activity"/>
    <property type="evidence" value="ECO:0007669"/>
    <property type="project" value="UniProtKB-EC"/>
</dbReference>
<keyword evidence="8 10" id="KW-0186">Copper</keyword>
<name>A0A7K4MZF4_9ARCH</name>
<accession>A0A7K4MZF4</accession>
<comment type="cofactor">
    <cofactor evidence="1 10">
        <name>Cu(+)</name>
        <dbReference type="ChEBI" id="CHEBI:49552"/>
    </cofactor>
</comment>
<dbReference type="InterPro" id="IPR008972">
    <property type="entry name" value="Cupredoxin"/>
</dbReference>
<evidence type="ECO:0000256" key="5">
    <source>
        <dbReference type="ARBA" id="ARBA00022723"/>
    </source>
</evidence>
<dbReference type="GO" id="GO:0005507">
    <property type="term" value="F:copper ion binding"/>
    <property type="evidence" value="ECO:0007669"/>
    <property type="project" value="InterPro"/>
</dbReference>